<accession>A0A2S6NJV1</accession>
<evidence type="ECO:0000313" key="7">
    <source>
        <dbReference type="Proteomes" id="UP000239724"/>
    </source>
</evidence>
<dbReference type="Gene3D" id="3.20.20.70">
    <property type="entry name" value="Aldolase class I"/>
    <property type="match status" value="1"/>
</dbReference>
<dbReference type="AlphaFoldDB" id="A0A2S6NJV1"/>
<organism evidence="6 7">
    <name type="scientific">Rhodopila globiformis</name>
    <name type="common">Rhodopseudomonas globiformis</name>
    <dbReference type="NCBI Taxonomy" id="1071"/>
    <lineage>
        <taxon>Bacteria</taxon>
        <taxon>Pseudomonadati</taxon>
        <taxon>Pseudomonadota</taxon>
        <taxon>Alphaproteobacteria</taxon>
        <taxon>Acetobacterales</taxon>
        <taxon>Acetobacteraceae</taxon>
        <taxon>Rhodopila</taxon>
    </lineage>
</organism>
<keyword evidence="4" id="KW-0408">Iron</keyword>
<dbReference type="Proteomes" id="UP000239724">
    <property type="component" value="Unassembled WGS sequence"/>
</dbReference>
<dbReference type="OrthoDB" id="9782387at2"/>
<evidence type="ECO:0000256" key="3">
    <source>
        <dbReference type="ARBA" id="ARBA00022723"/>
    </source>
</evidence>
<dbReference type="InterPro" id="IPR007197">
    <property type="entry name" value="rSAM"/>
</dbReference>
<gene>
    <name evidence="6" type="ORF">CCS01_08535</name>
</gene>
<dbReference type="InterPro" id="IPR058240">
    <property type="entry name" value="rSAM_sf"/>
</dbReference>
<evidence type="ECO:0000256" key="1">
    <source>
        <dbReference type="ARBA" id="ARBA00001966"/>
    </source>
</evidence>
<evidence type="ECO:0000256" key="4">
    <source>
        <dbReference type="ARBA" id="ARBA00023004"/>
    </source>
</evidence>
<keyword evidence="2" id="KW-0949">S-adenosyl-L-methionine</keyword>
<sequence length="145" mass="16569">MTAHEPIQNLIMDIVDNCNLGCPFCLCDYAQTRTTHMMSEAALRAAVRLACFTTEGSFWFSCLHEPTLHPHLTAFIEPVPHACRSKLLYTTNLAKRMPGAYFQMLASSGMHHVNLEQFHADWKWRSYAKPMKLLAKFELECFQSG</sequence>
<reference evidence="6 7" key="1">
    <citation type="journal article" date="2018" name="Arch. Microbiol.">
        <title>New insights into the metabolic potential of the phototrophic purple bacterium Rhodopila globiformis DSM 161(T) from its draft genome sequence and evidence for a vanadium-dependent nitrogenase.</title>
        <authorList>
            <person name="Imhoff J.F."/>
            <person name="Rahn T."/>
            <person name="Kunzel S."/>
            <person name="Neulinger S.C."/>
        </authorList>
    </citation>
    <scope>NUCLEOTIDE SEQUENCE [LARGE SCALE GENOMIC DNA]</scope>
    <source>
        <strain evidence="6 7">DSM 161</strain>
    </source>
</reference>
<dbReference type="EMBL" id="NHRY01000077">
    <property type="protein sequence ID" value="PPQ35174.1"/>
    <property type="molecule type" value="Genomic_DNA"/>
</dbReference>
<evidence type="ECO:0000256" key="2">
    <source>
        <dbReference type="ARBA" id="ARBA00022691"/>
    </source>
</evidence>
<keyword evidence="5" id="KW-0411">Iron-sulfur</keyword>
<dbReference type="InterPro" id="IPR013785">
    <property type="entry name" value="Aldolase_TIM"/>
</dbReference>
<evidence type="ECO:0000256" key="5">
    <source>
        <dbReference type="ARBA" id="ARBA00023014"/>
    </source>
</evidence>
<keyword evidence="3" id="KW-0479">Metal-binding</keyword>
<dbReference type="GO" id="GO:0051536">
    <property type="term" value="F:iron-sulfur cluster binding"/>
    <property type="evidence" value="ECO:0007669"/>
    <property type="project" value="UniProtKB-KW"/>
</dbReference>
<dbReference type="SFLD" id="SFLDS00029">
    <property type="entry name" value="Radical_SAM"/>
    <property type="match status" value="1"/>
</dbReference>
<dbReference type="GO" id="GO:0046872">
    <property type="term" value="F:metal ion binding"/>
    <property type="evidence" value="ECO:0007669"/>
    <property type="project" value="UniProtKB-KW"/>
</dbReference>
<dbReference type="GO" id="GO:0003824">
    <property type="term" value="F:catalytic activity"/>
    <property type="evidence" value="ECO:0007669"/>
    <property type="project" value="InterPro"/>
</dbReference>
<proteinExistence type="predicted"/>
<dbReference type="RefSeq" id="WP_104518431.1">
    <property type="nucleotide sequence ID" value="NZ_NHRY01000077.1"/>
</dbReference>
<keyword evidence="7" id="KW-1185">Reference proteome</keyword>
<comment type="cofactor">
    <cofactor evidence="1">
        <name>[4Fe-4S] cluster</name>
        <dbReference type="ChEBI" id="CHEBI:49883"/>
    </cofactor>
</comment>
<name>A0A2S6NJV1_RHOGL</name>
<protein>
    <recommendedName>
        <fullName evidence="8">Radical SAM core domain-containing protein</fullName>
    </recommendedName>
</protein>
<dbReference type="SUPFAM" id="SSF102114">
    <property type="entry name" value="Radical SAM enzymes"/>
    <property type="match status" value="1"/>
</dbReference>
<comment type="caution">
    <text evidence="6">The sequence shown here is derived from an EMBL/GenBank/DDBJ whole genome shotgun (WGS) entry which is preliminary data.</text>
</comment>
<evidence type="ECO:0000313" key="6">
    <source>
        <dbReference type="EMBL" id="PPQ35174.1"/>
    </source>
</evidence>
<evidence type="ECO:0008006" key="8">
    <source>
        <dbReference type="Google" id="ProtNLM"/>
    </source>
</evidence>